<dbReference type="FunFam" id="1.10.510.10:FF:000173">
    <property type="entry name" value="proline-rich receptor-like protein kinase PERK8"/>
    <property type="match status" value="1"/>
</dbReference>
<dbReference type="OMA" id="PMISSEM"/>
<proteinExistence type="inferred from homology"/>
<dbReference type="InterPro" id="IPR017441">
    <property type="entry name" value="Protein_kinase_ATP_BS"/>
</dbReference>
<comment type="caution">
    <text evidence="18">The sequence shown here is derived from an EMBL/GenBank/DDBJ whole genome shotgun (WGS) entry which is preliminary data.</text>
</comment>
<evidence type="ECO:0000256" key="7">
    <source>
        <dbReference type="ARBA" id="ARBA00022741"/>
    </source>
</evidence>
<dbReference type="FunFam" id="3.30.200.20:FF:000178">
    <property type="entry name" value="serine/threonine-protein kinase PBS1-like"/>
    <property type="match status" value="1"/>
</dbReference>
<dbReference type="PANTHER" id="PTHR47982:SF35">
    <property type="entry name" value="PROLINE-RICH RECEPTOR-LIKE PROTEIN KINASE PERK1-RELATED"/>
    <property type="match status" value="1"/>
</dbReference>
<dbReference type="SMART" id="SM00220">
    <property type="entry name" value="S_TKc"/>
    <property type="match status" value="1"/>
</dbReference>
<dbReference type="Gene3D" id="1.10.510.10">
    <property type="entry name" value="Transferase(Phosphotransferase) domain 1"/>
    <property type="match status" value="1"/>
</dbReference>
<evidence type="ECO:0000313" key="19">
    <source>
        <dbReference type="Proteomes" id="UP000655225"/>
    </source>
</evidence>
<keyword evidence="3" id="KW-1003">Cell membrane</keyword>
<evidence type="ECO:0000256" key="11">
    <source>
        <dbReference type="ARBA" id="ARBA00023136"/>
    </source>
</evidence>
<feature type="compositionally biased region" description="Polar residues" evidence="16">
    <location>
        <begin position="1"/>
        <end position="16"/>
    </location>
</feature>
<dbReference type="GO" id="GO:0005886">
    <property type="term" value="C:plasma membrane"/>
    <property type="evidence" value="ECO:0007669"/>
    <property type="project" value="UniProtKB-SubCell"/>
</dbReference>
<evidence type="ECO:0000256" key="16">
    <source>
        <dbReference type="SAM" id="MobiDB-lite"/>
    </source>
</evidence>
<evidence type="ECO:0000259" key="17">
    <source>
        <dbReference type="PROSITE" id="PS50011"/>
    </source>
</evidence>
<feature type="compositionally biased region" description="Low complexity" evidence="16">
    <location>
        <begin position="51"/>
        <end position="68"/>
    </location>
</feature>
<comment type="similarity">
    <text evidence="15">Belongs to the protein kinase superfamily.</text>
</comment>
<dbReference type="InterPro" id="IPR000719">
    <property type="entry name" value="Prot_kinase_dom"/>
</dbReference>
<dbReference type="PROSITE" id="PS00108">
    <property type="entry name" value="PROTEIN_KINASE_ST"/>
    <property type="match status" value="1"/>
</dbReference>
<dbReference type="CDD" id="cd14066">
    <property type="entry name" value="STKc_IRAK"/>
    <property type="match status" value="1"/>
</dbReference>
<dbReference type="EMBL" id="JABCRI010000004">
    <property type="protein sequence ID" value="KAF8407048.1"/>
    <property type="molecule type" value="Genomic_DNA"/>
</dbReference>
<keyword evidence="11" id="KW-0472">Membrane</keyword>
<keyword evidence="10" id="KW-1133">Transmembrane helix</keyword>
<evidence type="ECO:0000256" key="6">
    <source>
        <dbReference type="ARBA" id="ARBA00022692"/>
    </source>
</evidence>
<evidence type="ECO:0000256" key="5">
    <source>
        <dbReference type="ARBA" id="ARBA00022679"/>
    </source>
</evidence>
<dbReference type="Gene3D" id="3.30.200.20">
    <property type="entry name" value="Phosphorylase Kinase, domain 1"/>
    <property type="match status" value="1"/>
</dbReference>
<dbReference type="Proteomes" id="UP000655225">
    <property type="component" value="Unassembled WGS sequence"/>
</dbReference>
<evidence type="ECO:0000256" key="10">
    <source>
        <dbReference type="ARBA" id="ARBA00022989"/>
    </source>
</evidence>
<dbReference type="PANTHER" id="PTHR47982">
    <property type="entry name" value="PROLINE-RICH RECEPTOR-LIKE PROTEIN KINASE PERK4"/>
    <property type="match status" value="1"/>
</dbReference>
<evidence type="ECO:0000256" key="4">
    <source>
        <dbReference type="ARBA" id="ARBA00022527"/>
    </source>
</evidence>
<dbReference type="GO" id="GO:0004674">
    <property type="term" value="F:protein serine/threonine kinase activity"/>
    <property type="evidence" value="ECO:0007669"/>
    <property type="project" value="UniProtKB-KW"/>
</dbReference>
<accession>A0A834ZKZ5</accession>
<protein>
    <recommendedName>
        <fullName evidence="2">non-specific serine/threonine protein kinase</fullName>
        <ecNumber evidence="2">2.7.11.1</ecNumber>
    </recommendedName>
</protein>
<dbReference type="SUPFAM" id="SSF56112">
    <property type="entry name" value="Protein kinase-like (PK-like)"/>
    <property type="match status" value="1"/>
</dbReference>
<feature type="region of interest" description="Disordered" evidence="16">
    <location>
        <begin position="1"/>
        <end position="33"/>
    </location>
</feature>
<keyword evidence="6" id="KW-0812">Transmembrane</keyword>
<evidence type="ECO:0000256" key="3">
    <source>
        <dbReference type="ARBA" id="ARBA00022475"/>
    </source>
</evidence>
<evidence type="ECO:0000313" key="18">
    <source>
        <dbReference type="EMBL" id="KAF8407048.1"/>
    </source>
</evidence>
<organism evidence="18 19">
    <name type="scientific">Tetracentron sinense</name>
    <name type="common">Spur-leaf</name>
    <dbReference type="NCBI Taxonomy" id="13715"/>
    <lineage>
        <taxon>Eukaryota</taxon>
        <taxon>Viridiplantae</taxon>
        <taxon>Streptophyta</taxon>
        <taxon>Embryophyta</taxon>
        <taxon>Tracheophyta</taxon>
        <taxon>Spermatophyta</taxon>
        <taxon>Magnoliopsida</taxon>
        <taxon>Trochodendrales</taxon>
        <taxon>Trochodendraceae</taxon>
        <taxon>Tetracentron</taxon>
    </lineage>
</organism>
<keyword evidence="9 14" id="KW-0067">ATP-binding</keyword>
<evidence type="ECO:0000256" key="12">
    <source>
        <dbReference type="ARBA" id="ARBA00047899"/>
    </source>
</evidence>
<dbReference type="PROSITE" id="PS50011">
    <property type="entry name" value="PROTEIN_KINASE_DOM"/>
    <property type="match status" value="1"/>
</dbReference>
<comment type="catalytic activity">
    <reaction evidence="12">
        <text>L-threonyl-[protein] + ATP = O-phospho-L-threonyl-[protein] + ADP + H(+)</text>
        <dbReference type="Rhea" id="RHEA:46608"/>
        <dbReference type="Rhea" id="RHEA-COMP:11060"/>
        <dbReference type="Rhea" id="RHEA-COMP:11605"/>
        <dbReference type="ChEBI" id="CHEBI:15378"/>
        <dbReference type="ChEBI" id="CHEBI:30013"/>
        <dbReference type="ChEBI" id="CHEBI:30616"/>
        <dbReference type="ChEBI" id="CHEBI:61977"/>
        <dbReference type="ChEBI" id="CHEBI:456216"/>
        <dbReference type="EC" id="2.7.11.1"/>
    </reaction>
</comment>
<feature type="binding site" evidence="14">
    <location>
        <position position="128"/>
    </location>
    <ligand>
        <name>ATP</name>
        <dbReference type="ChEBI" id="CHEBI:30616"/>
    </ligand>
</feature>
<dbReference type="InterPro" id="IPR047117">
    <property type="entry name" value="PERK1-13-like"/>
</dbReference>
<dbReference type="OrthoDB" id="4062651at2759"/>
<evidence type="ECO:0000256" key="1">
    <source>
        <dbReference type="ARBA" id="ARBA00004162"/>
    </source>
</evidence>
<keyword evidence="19" id="KW-1185">Reference proteome</keyword>
<sequence>MSQDDLQASPLQQCKTDASLPVDPTLPMLKHTPPTEAGTVVVVRTYPVAYSQPSTSSSSGSRPSNSRTVNTPPPSTLCGTALGFLTRIFTYEELAMATDDFSDTDILGEGGFGFVYKGILNGKEFAVKQLRPGSMQGEREFQSEIEIISRVHHKHLVSLIGYCTTGDQRLLVYEFVPNKTLEFHLHGVGQPTMDWATRMKIALGSAKGLAYLHEDCHPKIIHRDIKTANILLDFNFEAQVADFGLAKFIPDANTHISTRIMGTFGYVAPEYASCGKLTAKSDVYSFGVILLELITGHRPVNTKSSMTYSLVDWAMPLLLQALKDGNIDTITDPRLLKRYDPKEVTRMVSCATACVNHLAHRRPRMSQIIRGLEGDVSLVDLNEGTGSGPGPGPGHAWDVLH</sequence>
<dbReference type="InterPro" id="IPR011009">
    <property type="entry name" value="Kinase-like_dom_sf"/>
</dbReference>
<evidence type="ECO:0000256" key="8">
    <source>
        <dbReference type="ARBA" id="ARBA00022777"/>
    </source>
</evidence>
<gene>
    <name evidence="18" type="ORF">HHK36_006173</name>
</gene>
<evidence type="ECO:0000256" key="13">
    <source>
        <dbReference type="ARBA" id="ARBA00048679"/>
    </source>
</evidence>
<evidence type="ECO:0000256" key="9">
    <source>
        <dbReference type="ARBA" id="ARBA00022840"/>
    </source>
</evidence>
<feature type="region of interest" description="Disordered" evidence="16">
    <location>
        <begin position="381"/>
        <end position="401"/>
    </location>
</feature>
<dbReference type="InterPro" id="IPR008271">
    <property type="entry name" value="Ser/Thr_kinase_AS"/>
</dbReference>
<evidence type="ECO:0000256" key="14">
    <source>
        <dbReference type="PROSITE-ProRule" id="PRU10141"/>
    </source>
</evidence>
<comment type="catalytic activity">
    <reaction evidence="13">
        <text>L-seryl-[protein] + ATP = O-phospho-L-seryl-[protein] + ADP + H(+)</text>
        <dbReference type="Rhea" id="RHEA:17989"/>
        <dbReference type="Rhea" id="RHEA-COMP:9863"/>
        <dbReference type="Rhea" id="RHEA-COMP:11604"/>
        <dbReference type="ChEBI" id="CHEBI:15378"/>
        <dbReference type="ChEBI" id="CHEBI:29999"/>
        <dbReference type="ChEBI" id="CHEBI:30616"/>
        <dbReference type="ChEBI" id="CHEBI:83421"/>
        <dbReference type="ChEBI" id="CHEBI:456216"/>
        <dbReference type="EC" id="2.7.11.1"/>
    </reaction>
</comment>
<dbReference type="Pfam" id="PF00069">
    <property type="entry name" value="Pkinase"/>
    <property type="match status" value="1"/>
</dbReference>
<dbReference type="GO" id="GO:0005524">
    <property type="term" value="F:ATP binding"/>
    <property type="evidence" value="ECO:0007669"/>
    <property type="project" value="UniProtKB-UniRule"/>
</dbReference>
<reference evidence="18 19" key="1">
    <citation type="submission" date="2020-04" db="EMBL/GenBank/DDBJ databases">
        <title>Plant Genome Project.</title>
        <authorList>
            <person name="Zhang R.-G."/>
        </authorList>
    </citation>
    <scope>NUCLEOTIDE SEQUENCE [LARGE SCALE GENOMIC DNA]</scope>
    <source>
        <strain evidence="18">YNK0</strain>
        <tissue evidence="18">Leaf</tissue>
    </source>
</reference>
<name>A0A834ZKZ5_TETSI</name>
<keyword evidence="7 14" id="KW-0547">Nucleotide-binding</keyword>
<evidence type="ECO:0000256" key="15">
    <source>
        <dbReference type="RuleBase" id="RU000304"/>
    </source>
</evidence>
<dbReference type="PROSITE" id="PS00107">
    <property type="entry name" value="PROTEIN_KINASE_ATP"/>
    <property type="match status" value="1"/>
</dbReference>
<dbReference type="EC" id="2.7.11.1" evidence="2"/>
<keyword evidence="4 15" id="KW-0723">Serine/threonine-protein kinase</keyword>
<feature type="region of interest" description="Disordered" evidence="16">
    <location>
        <begin position="51"/>
        <end position="74"/>
    </location>
</feature>
<evidence type="ECO:0000256" key="2">
    <source>
        <dbReference type="ARBA" id="ARBA00012513"/>
    </source>
</evidence>
<dbReference type="AlphaFoldDB" id="A0A834ZKZ5"/>
<keyword evidence="8" id="KW-0418">Kinase</keyword>
<comment type="subcellular location">
    <subcellularLocation>
        <location evidence="1">Cell membrane</location>
        <topology evidence="1">Single-pass membrane protein</topology>
    </subcellularLocation>
</comment>
<keyword evidence="5" id="KW-0808">Transferase</keyword>
<feature type="domain" description="Protein kinase" evidence="17">
    <location>
        <begin position="101"/>
        <end position="378"/>
    </location>
</feature>